<accession>A0ABW7ET62</accession>
<dbReference type="PROSITE" id="PS51257">
    <property type="entry name" value="PROKAR_LIPOPROTEIN"/>
    <property type="match status" value="1"/>
</dbReference>
<comment type="caution">
    <text evidence="1">The sequence shown here is derived from an EMBL/GenBank/DDBJ whole genome shotgun (WGS) entry which is preliminary data.</text>
</comment>
<name>A0ABW7ET62_9BURK</name>
<organism evidence="1 2">
    <name type="scientific">Pelomonas dachongensis</name>
    <dbReference type="NCBI Taxonomy" id="3299029"/>
    <lineage>
        <taxon>Bacteria</taxon>
        <taxon>Pseudomonadati</taxon>
        <taxon>Pseudomonadota</taxon>
        <taxon>Betaproteobacteria</taxon>
        <taxon>Burkholderiales</taxon>
        <taxon>Sphaerotilaceae</taxon>
        <taxon>Roseateles</taxon>
    </lineage>
</organism>
<dbReference type="Proteomes" id="UP001606300">
    <property type="component" value="Unassembled WGS sequence"/>
</dbReference>
<protein>
    <submittedName>
        <fullName evidence="1">Uncharacterized protein</fullName>
    </submittedName>
</protein>
<keyword evidence="2" id="KW-1185">Reference proteome</keyword>
<reference evidence="1 2" key="1">
    <citation type="submission" date="2024-09" db="EMBL/GenBank/DDBJ databases">
        <title>Novel species of the genus Pelomonas and Roseateles isolated from streams.</title>
        <authorList>
            <person name="Lu H."/>
        </authorList>
    </citation>
    <scope>NUCLEOTIDE SEQUENCE [LARGE SCALE GENOMIC DNA]</scope>
    <source>
        <strain evidence="1 2">DC23W</strain>
    </source>
</reference>
<gene>
    <name evidence="1" type="ORF">ACG02S_16230</name>
</gene>
<evidence type="ECO:0000313" key="1">
    <source>
        <dbReference type="EMBL" id="MFG6415445.1"/>
    </source>
</evidence>
<dbReference type="EMBL" id="JBIGHY010000005">
    <property type="protein sequence ID" value="MFG6415445.1"/>
    <property type="molecule type" value="Genomic_DNA"/>
</dbReference>
<sequence>MKLIRTSAALFLAIALVGCDFQKEADAKFGDQHFKTAISLIELHKVRHGSYPATLDDLQFKGDWDEIALASVEYAKLDSGYALNVTRGWVGKPTLVYPKEFWQGLGLLKSNLKSDG</sequence>
<proteinExistence type="predicted"/>
<evidence type="ECO:0000313" key="2">
    <source>
        <dbReference type="Proteomes" id="UP001606300"/>
    </source>
</evidence>
<dbReference type="RefSeq" id="WP_394471507.1">
    <property type="nucleotide sequence ID" value="NZ_JBIGHY010000005.1"/>
</dbReference>